<evidence type="ECO:0000256" key="5">
    <source>
        <dbReference type="ARBA" id="ARBA00022558"/>
    </source>
</evidence>
<dbReference type="Gene3D" id="3.10.20.410">
    <property type="match status" value="1"/>
</dbReference>
<protein>
    <submittedName>
        <fullName evidence="14">Fimbria/pilus outer membrane usher protein</fullName>
    </submittedName>
</protein>
<comment type="subcellular location">
    <subcellularLocation>
        <location evidence="1 10">Cell outer membrane</location>
        <topology evidence="1 10">Multi-pass membrane protein</topology>
    </subcellularLocation>
</comment>
<evidence type="ECO:0000256" key="3">
    <source>
        <dbReference type="ARBA" id="ARBA00022448"/>
    </source>
</evidence>
<dbReference type="InterPro" id="IPR018030">
    <property type="entry name" value="Fimbrial_membr_usher_CS"/>
</dbReference>
<dbReference type="Pfam" id="PF13954">
    <property type="entry name" value="PapC_N"/>
    <property type="match status" value="1"/>
</dbReference>
<evidence type="ECO:0000256" key="8">
    <source>
        <dbReference type="ARBA" id="ARBA00023136"/>
    </source>
</evidence>
<dbReference type="RefSeq" id="WP_318242818.1">
    <property type="nucleotide sequence ID" value="NZ_JAUEQX010000014.1"/>
</dbReference>
<dbReference type="SUPFAM" id="SSF141729">
    <property type="entry name" value="FimD N-terminal domain-like"/>
    <property type="match status" value="1"/>
</dbReference>
<dbReference type="GO" id="GO:0015473">
    <property type="term" value="F:fimbrial usher porin activity"/>
    <property type="evidence" value="ECO:0007669"/>
    <property type="project" value="InterPro"/>
</dbReference>
<dbReference type="GO" id="GO:0009279">
    <property type="term" value="C:cell outer membrane"/>
    <property type="evidence" value="ECO:0007669"/>
    <property type="project" value="UniProtKB-SubCell"/>
</dbReference>
<sequence length="850" mass="93084">MQNKNKSLYRSPRLFIAMLPALLFGLNNKAQARDFFDPSFINAVNGGDVTNIPDLSVYQGTNTQAPGDYRVDIVFNGRYLETKNVRFITNDSNISSENTRTVKLTPCFSLSALSEYGVKVNAFPNLVEDKQGCANLQVIPDASTLFDFSSQRLDISIPQAAMLTTAQGYIPPDKYDDGINAMILNYQFNGSKDYQSDEEYYSLNLQSGLNLGPWRIRNLSTWNKSNSDAGDWDSVYLYMQRSLMAINSNIVVGESSSLSSIFDSVPFTGLQIATDTSMLPESMRGYAPIIRGIAKTNARVVIKQNGYQVYQTYVAPGAFEITDMYPSGGSGDLYVTVEESDGSTQSFVVPFATLPVMIREGQFQYEITSGQYRPYDNDIDNTPFTQATLTYGVSTNTTAYAGIQAASKYQALTGGLGYSLGDFGAASADLTQAWSKEQDKEKTSGQSWRIRYGKNILETGTNITIAGYRYSTSGFHTLSEVLDTYTSDTNDTSPHSLRNRTNLTVNQSLGSSLGSISISGLIEDYWDAQRTNRSINVGYNGGWRGINYYVGYSYNRYTWNADSSDKDAHDDQRVTLTVTIPFSNWLPNSYASYQLTNSSPGTTDQYVTVGGIGLENDSLDWSVQEGYSNRSFNSGDLRATYTASHGSANAGYSYNHDSQRIDYGADGSIVAHANGLTFGQQITDAAVLVQAPGLDDVKLTSDATITTDYRGYAIVPYVTPYRSTDITLDSTSLGDDMELPQTTQSVVPTHGAIVRASYSGNIGQRAFIYLKTADGKDIPYGAMVSLNNNTQAQTGIVSDAGMVYLAGLQQTGILKVQWGEGPNQRCQASFNLPDRNGQQARISQTSAICR</sequence>
<name>A0AAW9CA76_KLUCR</name>
<dbReference type="EMBL" id="JAUEQX010000014">
    <property type="protein sequence ID" value="MDW3778393.1"/>
    <property type="molecule type" value="Genomic_DNA"/>
</dbReference>
<dbReference type="PANTHER" id="PTHR30451">
    <property type="entry name" value="OUTER MEMBRANE USHER PROTEIN"/>
    <property type="match status" value="1"/>
</dbReference>
<dbReference type="InterPro" id="IPR043142">
    <property type="entry name" value="PapC-like_C_sf"/>
</dbReference>
<evidence type="ECO:0000259" key="12">
    <source>
        <dbReference type="Pfam" id="PF13953"/>
    </source>
</evidence>
<evidence type="ECO:0000256" key="6">
    <source>
        <dbReference type="ARBA" id="ARBA00022692"/>
    </source>
</evidence>
<keyword evidence="9 10" id="KW-0998">Cell outer membrane</keyword>
<keyword evidence="3 10" id="KW-0813">Transport</keyword>
<organism evidence="14 15">
    <name type="scientific">Kluyvera cryocrescens</name>
    <name type="common">Kluyvera citrophila</name>
    <dbReference type="NCBI Taxonomy" id="580"/>
    <lineage>
        <taxon>Bacteria</taxon>
        <taxon>Pseudomonadati</taxon>
        <taxon>Pseudomonadota</taxon>
        <taxon>Gammaproteobacteria</taxon>
        <taxon>Enterobacterales</taxon>
        <taxon>Enterobacteriaceae</taxon>
        <taxon>Kluyvera</taxon>
    </lineage>
</organism>
<dbReference type="Pfam" id="PF13953">
    <property type="entry name" value="PapC_C"/>
    <property type="match status" value="1"/>
</dbReference>
<dbReference type="InterPro" id="IPR000015">
    <property type="entry name" value="Fimb_usher"/>
</dbReference>
<evidence type="ECO:0000256" key="1">
    <source>
        <dbReference type="ARBA" id="ARBA00004571"/>
    </source>
</evidence>
<dbReference type="InterPro" id="IPR025949">
    <property type="entry name" value="PapC-like_C"/>
</dbReference>
<dbReference type="PROSITE" id="PS01151">
    <property type="entry name" value="FIMBRIAL_USHER"/>
    <property type="match status" value="1"/>
</dbReference>
<comment type="caution">
    <text evidence="14">The sequence shown here is derived from an EMBL/GenBank/DDBJ whole genome shotgun (WGS) entry which is preliminary data.</text>
</comment>
<keyword evidence="4" id="KW-1134">Transmembrane beta strand</keyword>
<keyword evidence="7 11" id="KW-0732">Signal</keyword>
<comment type="similarity">
    <text evidence="2 10">Belongs to the fimbrial export usher family.</text>
</comment>
<evidence type="ECO:0000256" key="4">
    <source>
        <dbReference type="ARBA" id="ARBA00022452"/>
    </source>
</evidence>
<evidence type="ECO:0000256" key="11">
    <source>
        <dbReference type="SAM" id="SignalP"/>
    </source>
</evidence>
<reference evidence="14" key="1">
    <citation type="journal article" date="2023" name="J Glob Antimicrob Resist">
        <title>Emergence of NDM-1 and KPC-3 carbapenemases in Kluyvera cryocrescens: Investigating genetic heterogeneity and acquisition routes of blaNDM-1 in Enterobacterales species in Portugal.</title>
        <authorList>
            <person name="Loiodice M."/>
            <person name="Ribeiro M."/>
            <person name="Peixe L."/>
            <person name="Novais A."/>
        </authorList>
    </citation>
    <scope>NUCLEOTIDE SEQUENCE</scope>
    <source>
        <strain evidence="14">K629</strain>
    </source>
</reference>
<evidence type="ECO:0000256" key="9">
    <source>
        <dbReference type="ARBA" id="ARBA00023237"/>
    </source>
</evidence>
<feature type="domain" description="PapC N-terminal" evidence="13">
    <location>
        <begin position="36"/>
        <end position="190"/>
    </location>
</feature>
<gene>
    <name evidence="14" type="ORF">QWU01_16420</name>
</gene>
<dbReference type="PANTHER" id="PTHR30451:SF21">
    <property type="entry name" value="FIMBRIAL USHER DOMAIN-CONTAINING PROTEIN YDET-RELATED"/>
    <property type="match status" value="1"/>
</dbReference>
<dbReference type="InterPro" id="IPR042186">
    <property type="entry name" value="FimD_plug_dom"/>
</dbReference>
<evidence type="ECO:0000313" key="14">
    <source>
        <dbReference type="EMBL" id="MDW3778393.1"/>
    </source>
</evidence>
<dbReference type="AlphaFoldDB" id="A0AAW9CA76"/>
<dbReference type="Gene3D" id="2.60.40.3110">
    <property type="match status" value="1"/>
</dbReference>
<dbReference type="Proteomes" id="UP001276300">
    <property type="component" value="Unassembled WGS sequence"/>
</dbReference>
<evidence type="ECO:0000256" key="7">
    <source>
        <dbReference type="ARBA" id="ARBA00022729"/>
    </source>
</evidence>
<evidence type="ECO:0000313" key="15">
    <source>
        <dbReference type="Proteomes" id="UP001276300"/>
    </source>
</evidence>
<keyword evidence="8 10" id="KW-0472">Membrane</keyword>
<dbReference type="InterPro" id="IPR025885">
    <property type="entry name" value="PapC_N"/>
</dbReference>
<dbReference type="FunFam" id="2.60.40.3110:FF:000001">
    <property type="entry name" value="Putative fimbrial outer membrane usher"/>
    <property type="match status" value="1"/>
</dbReference>
<dbReference type="InterPro" id="IPR037224">
    <property type="entry name" value="PapC_N_sf"/>
</dbReference>
<keyword evidence="6 10" id="KW-0812">Transmembrane</keyword>
<evidence type="ECO:0000259" key="13">
    <source>
        <dbReference type="Pfam" id="PF13954"/>
    </source>
</evidence>
<dbReference type="Pfam" id="PF00577">
    <property type="entry name" value="Usher"/>
    <property type="match status" value="1"/>
</dbReference>
<proteinExistence type="inferred from homology"/>
<feature type="signal peptide" evidence="11">
    <location>
        <begin position="1"/>
        <end position="32"/>
    </location>
</feature>
<dbReference type="GO" id="GO:0009297">
    <property type="term" value="P:pilus assembly"/>
    <property type="evidence" value="ECO:0007669"/>
    <property type="project" value="InterPro"/>
</dbReference>
<evidence type="ECO:0000256" key="10">
    <source>
        <dbReference type="RuleBase" id="RU003884"/>
    </source>
</evidence>
<keyword evidence="5 10" id="KW-1029">Fimbrium biogenesis</keyword>
<dbReference type="FunFam" id="2.60.40.2610:FF:000001">
    <property type="entry name" value="Outer membrane fimbrial usher protein"/>
    <property type="match status" value="1"/>
</dbReference>
<dbReference type="Gene3D" id="2.60.40.2070">
    <property type="match status" value="1"/>
</dbReference>
<feature type="domain" description="PapC-like C-terminal" evidence="12">
    <location>
        <begin position="768"/>
        <end position="833"/>
    </location>
</feature>
<accession>A0AAW9CA76</accession>
<feature type="chain" id="PRO_5043723669" evidence="11">
    <location>
        <begin position="33"/>
        <end position="850"/>
    </location>
</feature>
<dbReference type="Gene3D" id="2.60.40.2610">
    <property type="entry name" value="Outer membrane usher protein FimD, plug domain"/>
    <property type="match status" value="1"/>
</dbReference>
<evidence type="ECO:0000256" key="2">
    <source>
        <dbReference type="ARBA" id="ARBA00008064"/>
    </source>
</evidence>